<comment type="caution">
    <text evidence="2">The sequence shown here is derived from an EMBL/GenBank/DDBJ whole genome shotgun (WGS) entry which is preliminary data.</text>
</comment>
<sequence>MKLKSTIYVIGIMTIVSSCGTPQIDYDKIITENQELKTNIEKIKSELEECLNGAEKTIAKVLKAYSEKDFVVAKENIKKLSENHPESSKTAEFKDLLETIKTEELSLMKVKEAEEKEQIRLANINNTGMWRVGHYVDEFGESTKQGFITNSSYIQGVFSNTATQDSKLNVNFLINSSSKIYIQLYEYAGNNPVKAYSAENYSVLVQDNDGERLKLRATNYSDRLGFETSDSKKLHNALLKGGSLKFKIYEIDSPTTEYEFTIQNVDWYDNAHKKLEK</sequence>
<dbReference type="PROSITE" id="PS51257">
    <property type="entry name" value="PROKAR_LIPOPROTEIN"/>
    <property type="match status" value="1"/>
</dbReference>
<dbReference type="Proteomes" id="UP000321927">
    <property type="component" value="Unassembled WGS sequence"/>
</dbReference>
<evidence type="ECO:0000313" key="3">
    <source>
        <dbReference type="EMBL" id="TXD77258.1"/>
    </source>
</evidence>
<gene>
    <name evidence="3" type="ORF">ESW18_13275</name>
    <name evidence="2" type="ORF">LV84_02285</name>
</gene>
<dbReference type="EMBL" id="QKZU01000008">
    <property type="protein sequence ID" value="PZX55923.1"/>
    <property type="molecule type" value="Genomic_DNA"/>
</dbReference>
<protein>
    <submittedName>
        <fullName evidence="2">Uncharacterized protein</fullName>
    </submittedName>
</protein>
<organism evidence="2 4">
    <name type="scientific">Algoriphagus ratkowskyi</name>
    <dbReference type="NCBI Taxonomy" id="57028"/>
    <lineage>
        <taxon>Bacteria</taxon>
        <taxon>Pseudomonadati</taxon>
        <taxon>Bacteroidota</taxon>
        <taxon>Cytophagia</taxon>
        <taxon>Cytophagales</taxon>
        <taxon>Cyclobacteriaceae</taxon>
        <taxon>Algoriphagus</taxon>
    </lineage>
</organism>
<evidence type="ECO:0000256" key="1">
    <source>
        <dbReference type="SAM" id="Coils"/>
    </source>
</evidence>
<keyword evidence="1" id="KW-0175">Coiled coil</keyword>
<dbReference type="AlphaFoldDB" id="A0A2W7R4Y1"/>
<evidence type="ECO:0000313" key="4">
    <source>
        <dbReference type="Proteomes" id="UP000249115"/>
    </source>
</evidence>
<name>A0A2W7R4Y1_9BACT</name>
<keyword evidence="5" id="KW-1185">Reference proteome</keyword>
<accession>A0A2W7R4Y1</accession>
<evidence type="ECO:0000313" key="5">
    <source>
        <dbReference type="Proteomes" id="UP000321927"/>
    </source>
</evidence>
<proteinExistence type="predicted"/>
<dbReference type="EMBL" id="VORV01000008">
    <property type="protein sequence ID" value="TXD77258.1"/>
    <property type="molecule type" value="Genomic_DNA"/>
</dbReference>
<reference evidence="2 4" key="1">
    <citation type="submission" date="2018-06" db="EMBL/GenBank/DDBJ databases">
        <title>Genomic Encyclopedia of Archaeal and Bacterial Type Strains, Phase II (KMG-II): from individual species to whole genera.</title>
        <authorList>
            <person name="Goeker M."/>
        </authorList>
    </citation>
    <scope>NUCLEOTIDE SEQUENCE [LARGE SCALE GENOMIC DNA]</scope>
    <source>
        <strain evidence="2 4">DSM 22686</strain>
    </source>
</reference>
<evidence type="ECO:0000313" key="2">
    <source>
        <dbReference type="EMBL" id="PZX55923.1"/>
    </source>
</evidence>
<dbReference type="Proteomes" id="UP000249115">
    <property type="component" value="Unassembled WGS sequence"/>
</dbReference>
<reference evidence="3 5" key="2">
    <citation type="submission" date="2019-08" db="EMBL/GenBank/DDBJ databases">
        <title>Genome of Algoriphagus ratkowskyi IC026.</title>
        <authorList>
            <person name="Bowman J.P."/>
        </authorList>
    </citation>
    <scope>NUCLEOTIDE SEQUENCE [LARGE SCALE GENOMIC DNA]</scope>
    <source>
        <strain evidence="3 5">IC026</strain>
    </source>
</reference>
<dbReference type="OrthoDB" id="1119189at2"/>
<feature type="coiled-coil region" evidence="1">
    <location>
        <begin position="26"/>
        <end position="53"/>
    </location>
</feature>
<dbReference type="RefSeq" id="WP_143244208.1">
    <property type="nucleotide sequence ID" value="NZ_MSSV01000009.1"/>
</dbReference>